<keyword evidence="8" id="KW-0811">Translocation</keyword>
<keyword evidence="7" id="KW-0653">Protein transport</keyword>
<evidence type="ECO:0000259" key="14">
    <source>
        <dbReference type="Pfam" id="PF08801"/>
    </source>
</evidence>
<evidence type="ECO:0000256" key="3">
    <source>
        <dbReference type="ARBA" id="ARBA00004620"/>
    </source>
</evidence>
<dbReference type="Pfam" id="PF03177">
    <property type="entry name" value="Nucleoporin_C"/>
    <property type="match status" value="1"/>
</dbReference>
<dbReference type="Gene3D" id="1.20.58.1780">
    <property type="match status" value="1"/>
</dbReference>
<dbReference type="Gene3D" id="1.25.40.450">
    <property type="entry name" value="Nucleoporin, helical domain, N-terminal subdomain"/>
    <property type="match status" value="1"/>
</dbReference>
<dbReference type="GO" id="GO:0051028">
    <property type="term" value="P:mRNA transport"/>
    <property type="evidence" value="ECO:0007669"/>
    <property type="project" value="UniProtKB-KW"/>
</dbReference>
<evidence type="ECO:0000256" key="4">
    <source>
        <dbReference type="ARBA" id="ARBA00007373"/>
    </source>
</evidence>
<dbReference type="Proteomes" id="UP001201980">
    <property type="component" value="Unassembled WGS sequence"/>
</dbReference>
<keyword evidence="5" id="KW-0813">Transport</keyword>
<feature type="domain" description="Nucleoporin Nup133/Nup155-like N-terminal" evidence="14">
    <location>
        <begin position="131"/>
        <end position="582"/>
    </location>
</feature>
<accession>A0AAD5WR61</accession>
<keyword evidence="6" id="KW-0509">mRNA transport</keyword>
<dbReference type="GO" id="GO:0006405">
    <property type="term" value="P:RNA export from nucleus"/>
    <property type="evidence" value="ECO:0007669"/>
    <property type="project" value="TreeGrafter"/>
</dbReference>
<reference evidence="15" key="1">
    <citation type="submission" date="2022-07" db="EMBL/GenBank/DDBJ databases">
        <title>Draft genome sequence of Zalerion maritima ATCC 34329, a (micro)plastics degrading marine fungus.</title>
        <authorList>
            <person name="Paco A."/>
            <person name="Goncalves M.F.M."/>
            <person name="Rocha-Santos T.A.P."/>
            <person name="Alves A."/>
        </authorList>
    </citation>
    <scope>NUCLEOTIDE SEQUENCE</scope>
    <source>
        <strain evidence="15">ATCC 34329</strain>
    </source>
</reference>
<evidence type="ECO:0000313" key="16">
    <source>
        <dbReference type="Proteomes" id="UP001201980"/>
    </source>
</evidence>
<evidence type="ECO:0000256" key="8">
    <source>
        <dbReference type="ARBA" id="ARBA00023010"/>
    </source>
</evidence>
<evidence type="ECO:0000256" key="7">
    <source>
        <dbReference type="ARBA" id="ARBA00022927"/>
    </source>
</evidence>
<evidence type="ECO:0000259" key="13">
    <source>
        <dbReference type="Pfam" id="PF03177"/>
    </source>
</evidence>
<comment type="subcellular location">
    <subcellularLocation>
        <location evidence="1">Nucleus membrane</location>
        <topology evidence="1">Peripheral membrane protein</topology>
        <orientation evidence="1">Cytoplasmic side</orientation>
    </subcellularLocation>
    <subcellularLocation>
        <location evidence="3">Nucleus membrane</location>
        <topology evidence="3">Peripheral membrane protein</topology>
        <orientation evidence="3">Nucleoplasmic side</orientation>
    </subcellularLocation>
    <subcellularLocation>
        <location evidence="2">Nucleus</location>
        <location evidence="2">Nuclear pore complex</location>
    </subcellularLocation>
</comment>
<dbReference type="Pfam" id="PF08801">
    <property type="entry name" value="Nucleoporin_N"/>
    <property type="match status" value="1"/>
</dbReference>
<protein>
    <submittedName>
        <fullName evidence="15">Non-repetitive/WGA-negative nucleoporin</fullName>
    </submittedName>
</protein>
<evidence type="ECO:0000256" key="5">
    <source>
        <dbReference type="ARBA" id="ARBA00022448"/>
    </source>
</evidence>
<evidence type="ECO:0000256" key="6">
    <source>
        <dbReference type="ARBA" id="ARBA00022816"/>
    </source>
</evidence>
<dbReference type="InterPro" id="IPR042533">
    <property type="entry name" value="Nucleoporin_Nup155_C_1"/>
</dbReference>
<dbReference type="GO" id="GO:0031965">
    <property type="term" value="C:nuclear membrane"/>
    <property type="evidence" value="ECO:0007669"/>
    <property type="project" value="UniProtKB-SubCell"/>
</dbReference>
<dbReference type="GO" id="GO:0044611">
    <property type="term" value="C:nuclear pore inner ring"/>
    <property type="evidence" value="ECO:0007669"/>
    <property type="project" value="TreeGrafter"/>
</dbReference>
<evidence type="ECO:0000256" key="1">
    <source>
        <dbReference type="ARBA" id="ARBA00004335"/>
    </source>
</evidence>
<dbReference type="PANTHER" id="PTHR10350">
    <property type="entry name" value="NUCLEAR PORE COMPLEX PROTEIN NUP155"/>
    <property type="match status" value="1"/>
</dbReference>
<organism evidence="15 16">
    <name type="scientific">Zalerion maritima</name>
    <dbReference type="NCBI Taxonomy" id="339359"/>
    <lineage>
        <taxon>Eukaryota</taxon>
        <taxon>Fungi</taxon>
        <taxon>Dikarya</taxon>
        <taxon>Ascomycota</taxon>
        <taxon>Pezizomycotina</taxon>
        <taxon>Sordariomycetes</taxon>
        <taxon>Lulworthiomycetidae</taxon>
        <taxon>Lulworthiales</taxon>
        <taxon>Lulworthiaceae</taxon>
        <taxon>Zalerion</taxon>
    </lineage>
</organism>
<dbReference type="GO" id="GO:0006606">
    <property type="term" value="P:protein import into nucleus"/>
    <property type="evidence" value="ECO:0007669"/>
    <property type="project" value="TreeGrafter"/>
</dbReference>
<dbReference type="Gene3D" id="1.25.40.440">
    <property type="entry name" value="Nucleoporin, helical domain, central subdomain"/>
    <property type="match status" value="1"/>
</dbReference>
<dbReference type="InterPro" id="IPR042537">
    <property type="entry name" value="Nucleoporin_Nup155_C_2"/>
</dbReference>
<evidence type="ECO:0000313" key="15">
    <source>
        <dbReference type="EMBL" id="KAJ2896914.1"/>
    </source>
</evidence>
<evidence type="ECO:0000256" key="10">
    <source>
        <dbReference type="ARBA" id="ARBA00023136"/>
    </source>
</evidence>
<proteinExistence type="inferred from homology"/>
<name>A0AAD5WR61_9PEZI</name>
<feature type="domain" description="Nucleoporin Nup133/Nup155-like C-terminal" evidence="13">
    <location>
        <begin position="681"/>
        <end position="1342"/>
    </location>
</feature>
<dbReference type="GO" id="GO:0000972">
    <property type="term" value="P:transcription-dependent tethering of RNA polymerase II gene DNA at nuclear periphery"/>
    <property type="evidence" value="ECO:0007669"/>
    <property type="project" value="TreeGrafter"/>
</dbReference>
<keyword evidence="9" id="KW-0906">Nuclear pore complex</keyword>
<dbReference type="GO" id="GO:0051292">
    <property type="term" value="P:nuclear pore complex assembly"/>
    <property type="evidence" value="ECO:0007669"/>
    <property type="project" value="UniProtKB-ARBA"/>
</dbReference>
<keyword evidence="16" id="KW-1185">Reference proteome</keyword>
<sequence>MAFQTPARHIPGAYVNTPAPVNRRLFTSGGGSNDGSQQNPVTSLPPVLRASQTVNQVLSYDEGFPDLDAYCRRTFSPLATPVPLRPLIQVPLETIYDHLTPRRLNADPSCLPTEGTSSEYDICRLESPWAPFAQANTYPIPNSIFGHINAANVSTLMGLFAELNHAWVAIDNALYLWDYTHPDPELIGFEDQQNAIQAVGLVPPKPGVFVQNITHILVVATTSEIILLGVSAKPLPSGSKQVSLYQTKMSLHNRGSSDIHVIRGAANGRIFYGGSSDMDVHELYYQQEEKWFSSRCGRINHSNPGWSNIVPNVGGLLWNQSNEHLIDIVIDNSRNLLYTLSSKSTIRTYHMEGPDKLTKVIEKEKYHCLRDITHMINYSQLLTEKVEFVSISPIAAKEASRLHLMVLTNTGCRLFLSATSSASYMAQPSSTAAPQSMQVQFIKFPPSLKPRQPSRPTTQLLQNGTDAAVDINSPALTTSRSGARFAPGYFLDFVKQNNDEDMLFVSAPETGRIKLESSPPTALKYYEHGCWIDIKSKAEDIGLVGKPFAANNQPQGFGNELAVQFDAEASQFAILTNTGVHIIKRRRMVDIFASAIRGAVGDEGLEKEARKFIVLYGRVETISCALAVACGNTGDSGRGGGRAIDQTTEDRAKAVFVEFGGQPTIKEVDNAPLSTESVKLSSRHDALCLYLSRLVRSLWKSRVVRMTADKAGALDIKSQVDTSKLAAVQERLERLKGFLNANRGLIQGLSGPSDLQRAANRQDEIAMQAEHQALYAIQKLMESISEGISFVLMLFDERVVDIFLRLEDGARQQLRDLTYEKLFSQTAGKDLAKVLVKAIVNRNIESGSNVETVADALRRRCGSFCSPDDVVIFRAQEQLKKASEQTPNTNIARNMLAESLRLFESVAGGLSFPNLVSAIEQYIALKYYAGAIQLCLSVASQKDKGNSALIWFNDGKPMNDPRQAAMQERERCYSLVHEVMTKLDDDAAKEPEQIDGKLTLMGTKRKEAYDVVNDSEDEMFHYNLYDWYIHKGWNDRILAIDSPHVITYLQRLALVDLQHADLLCKFYTHRGRFFEAAAVQAELAKSDFAIGVKDRITLLSRAKANASVITPGTSRQEQQMLTHTITDLLEVAHIQDDLLERLRQDVRLAPERREDIERMLDGQIQDLSDLFNEYADQANYYDLCLLIYHAADYRNPTTIAQTWDNLIMQLHMDAEEEFNLYQAGRLEMEPAQPFEIISAKVTEIAHRSSLDSFVFPVSDLLRIVCKYTVENQQDGTVGADPCWPVIVFLQLGVSHDMVARVLEDLLENNEIPFQGRQTASKVRLVEWIVYTVQTWLREMGRRGGPGGGGPAAGLGGSLRGDSSLGTWVREVLLRAEQELPPAGPNHGGTVDVAELRRQLRETMKGVDGVVGVGLAGDMRFL</sequence>
<dbReference type="PANTHER" id="PTHR10350:SF6">
    <property type="entry name" value="NUCLEAR PORE COMPLEX PROTEIN NUP155"/>
    <property type="match status" value="1"/>
</dbReference>
<dbReference type="InterPro" id="IPR007187">
    <property type="entry name" value="Nucleoporin_Nup133/Nup155_C"/>
</dbReference>
<dbReference type="InterPro" id="IPR014908">
    <property type="entry name" value="Nucleoporin_Nup133/Nup155_N"/>
</dbReference>
<keyword evidence="11" id="KW-0539">Nucleus</keyword>
<evidence type="ECO:0000256" key="9">
    <source>
        <dbReference type="ARBA" id="ARBA00023132"/>
    </source>
</evidence>
<evidence type="ECO:0000256" key="12">
    <source>
        <dbReference type="SAM" id="MobiDB-lite"/>
    </source>
</evidence>
<evidence type="ECO:0000256" key="11">
    <source>
        <dbReference type="ARBA" id="ARBA00023242"/>
    </source>
</evidence>
<gene>
    <name evidence="15" type="ORF">MKZ38_005091</name>
</gene>
<comment type="caution">
    <text evidence="15">The sequence shown here is derived from an EMBL/GenBank/DDBJ whole genome shotgun (WGS) entry which is preliminary data.</text>
</comment>
<feature type="region of interest" description="Disordered" evidence="12">
    <location>
        <begin position="24"/>
        <end position="45"/>
    </location>
</feature>
<dbReference type="FunFam" id="1.25.40.450:FF:000002">
    <property type="entry name" value="Putative non-repetitive nucleoporin"/>
    <property type="match status" value="1"/>
</dbReference>
<dbReference type="Gene3D" id="1.20.120.1880">
    <property type="entry name" value="Nucleoporin, helical C-terminal domain"/>
    <property type="match status" value="1"/>
</dbReference>
<evidence type="ECO:0000256" key="2">
    <source>
        <dbReference type="ARBA" id="ARBA00004567"/>
    </source>
</evidence>
<dbReference type="GO" id="GO:0017056">
    <property type="term" value="F:structural constituent of nuclear pore"/>
    <property type="evidence" value="ECO:0007669"/>
    <property type="project" value="InterPro"/>
</dbReference>
<dbReference type="FunFam" id="1.25.40.440:FF:000001">
    <property type="entry name" value="Nuclear pore complex subunit"/>
    <property type="match status" value="1"/>
</dbReference>
<comment type="similarity">
    <text evidence="4">Belongs to the non-repetitive/WGA-negative nucleoporin family.</text>
</comment>
<dbReference type="InterPro" id="IPR042538">
    <property type="entry name" value="Nucleoporin_Nup155_C_3"/>
</dbReference>
<dbReference type="EMBL" id="JAKWBI020000305">
    <property type="protein sequence ID" value="KAJ2896914.1"/>
    <property type="molecule type" value="Genomic_DNA"/>
</dbReference>
<dbReference type="InterPro" id="IPR004870">
    <property type="entry name" value="Nucleoporin_Nup155"/>
</dbReference>
<keyword evidence="10" id="KW-0472">Membrane</keyword>
<dbReference type="GO" id="GO:0036228">
    <property type="term" value="P:protein localization to nuclear inner membrane"/>
    <property type="evidence" value="ECO:0007669"/>
    <property type="project" value="TreeGrafter"/>
</dbReference>